<evidence type="ECO:0000313" key="13">
    <source>
        <dbReference type="Proteomes" id="UP001142610"/>
    </source>
</evidence>
<feature type="binding site" evidence="9">
    <location>
        <position position="226"/>
    </location>
    <ligand>
        <name>Mg(2+)</name>
        <dbReference type="ChEBI" id="CHEBI:18420"/>
        <label>2</label>
    </ligand>
</feature>
<keyword evidence="5 9" id="KW-0822">Tryptophan biosynthesis</keyword>
<feature type="domain" description="Glycosyl transferase family 3" evidence="10">
    <location>
        <begin position="75"/>
        <end position="323"/>
    </location>
</feature>
<gene>
    <name evidence="9 12" type="primary">trpD</name>
    <name evidence="12" type="ORF">NOG11_02310</name>
</gene>
<evidence type="ECO:0000256" key="6">
    <source>
        <dbReference type="ARBA" id="ARBA00023141"/>
    </source>
</evidence>
<evidence type="ECO:0000256" key="7">
    <source>
        <dbReference type="ARBA" id="ARBA00052328"/>
    </source>
</evidence>
<keyword evidence="9" id="KW-0479">Metal-binding</keyword>
<organism evidence="12 13">
    <name type="scientific">Parvularcula maris</name>
    <dbReference type="NCBI Taxonomy" id="2965077"/>
    <lineage>
        <taxon>Bacteria</taxon>
        <taxon>Pseudomonadati</taxon>
        <taxon>Pseudomonadota</taxon>
        <taxon>Alphaproteobacteria</taxon>
        <taxon>Parvularculales</taxon>
        <taxon>Parvularculaceae</taxon>
        <taxon>Parvularcula</taxon>
    </lineage>
</organism>
<feature type="binding site" evidence="9">
    <location>
        <begin position="108"/>
        <end position="116"/>
    </location>
    <ligand>
        <name>5-phospho-alpha-D-ribose 1-diphosphate</name>
        <dbReference type="ChEBI" id="CHEBI:58017"/>
    </ligand>
</feature>
<dbReference type="InterPro" id="IPR000312">
    <property type="entry name" value="Glycosyl_Trfase_fam3"/>
</dbReference>
<accession>A0A9X2L778</accession>
<dbReference type="Gene3D" id="1.20.970.10">
    <property type="entry name" value="Transferase, Pyrimidine Nucleoside Phosphorylase, Chain C"/>
    <property type="match status" value="1"/>
</dbReference>
<dbReference type="GO" id="GO:0004048">
    <property type="term" value="F:anthranilate phosphoribosyltransferase activity"/>
    <property type="evidence" value="ECO:0007669"/>
    <property type="project" value="UniProtKB-UniRule"/>
</dbReference>
<evidence type="ECO:0000256" key="9">
    <source>
        <dbReference type="HAMAP-Rule" id="MF_00211"/>
    </source>
</evidence>
<comment type="caution">
    <text evidence="9">Lacks conserved residue(s) required for the propagation of feature annotation.</text>
</comment>
<evidence type="ECO:0000313" key="12">
    <source>
        <dbReference type="EMBL" id="MCQ8184209.1"/>
    </source>
</evidence>
<comment type="caution">
    <text evidence="12">The sequence shown here is derived from an EMBL/GenBank/DDBJ whole genome shotgun (WGS) entry which is preliminary data.</text>
</comment>
<evidence type="ECO:0000256" key="3">
    <source>
        <dbReference type="ARBA" id="ARBA00022676"/>
    </source>
</evidence>
<feature type="binding site" evidence="9">
    <location>
        <position position="225"/>
    </location>
    <ligand>
        <name>Mg(2+)</name>
        <dbReference type="ChEBI" id="CHEBI:18420"/>
        <label>2</label>
    </ligand>
</feature>
<dbReference type="SUPFAM" id="SSF47648">
    <property type="entry name" value="Nucleoside phosphorylase/phosphoribosyltransferase N-terminal domain"/>
    <property type="match status" value="1"/>
</dbReference>
<dbReference type="HAMAP" id="MF_00211">
    <property type="entry name" value="TrpD"/>
    <property type="match status" value="1"/>
</dbReference>
<keyword evidence="9" id="KW-0460">Magnesium</keyword>
<comment type="pathway">
    <text evidence="1 9">Amino-acid biosynthesis; L-tryptophan biosynthesis; L-tryptophan from chorismate: step 2/5.</text>
</comment>
<dbReference type="GO" id="GO:0000162">
    <property type="term" value="P:L-tryptophan biosynthetic process"/>
    <property type="evidence" value="ECO:0007669"/>
    <property type="project" value="UniProtKB-UniRule"/>
</dbReference>
<keyword evidence="3 9" id="KW-0328">Glycosyltransferase</keyword>
<comment type="cofactor">
    <cofactor evidence="9">
        <name>Mg(2+)</name>
        <dbReference type="ChEBI" id="CHEBI:18420"/>
    </cofactor>
    <text evidence="9">Binds 2 magnesium ions per monomer.</text>
</comment>
<evidence type="ECO:0000256" key="5">
    <source>
        <dbReference type="ARBA" id="ARBA00022822"/>
    </source>
</evidence>
<feature type="binding site" evidence="9">
    <location>
        <position position="92"/>
    </location>
    <ligand>
        <name>Mg(2+)</name>
        <dbReference type="ChEBI" id="CHEBI:18420"/>
        <label>1</label>
    </ligand>
</feature>
<dbReference type="PANTHER" id="PTHR43285:SF2">
    <property type="entry name" value="ANTHRANILATE PHOSPHORIBOSYLTRANSFERASE"/>
    <property type="match status" value="1"/>
</dbReference>
<evidence type="ECO:0000259" key="11">
    <source>
        <dbReference type="Pfam" id="PF02885"/>
    </source>
</evidence>
<feature type="binding site" evidence="9">
    <location>
        <position position="226"/>
    </location>
    <ligand>
        <name>Mg(2+)</name>
        <dbReference type="ChEBI" id="CHEBI:18420"/>
        <label>1</label>
    </ligand>
</feature>
<feature type="binding site" evidence="9">
    <location>
        <position position="166"/>
    </location>
    <ligand>
        <name>anthranilate</name>
        <dbReference type="ChEBI" id="CHEBI:16567"/>
        <label>2</label>
    </ligand>
</feature>
<comment type="similarity">
    <text evidence="8">In the C-terminal section; belongs to the anthranilate phosphoribosyltransferase family.</text>
</comment>
<sequence length="335" mass="34905">MSFKATLEHALTGAPLPPEMMAAAMEDLFAREVPPEQAAAFLTALRVRGETAEELLAAVRYLKSKARLISSPPGTIDTCGTGGDGADTYNISTATALVVAGAGAPVAKHGNRAVSSASGSSDVLSRLGVDLTESVETQERRLAEDGIAFLFAPNHHPAMVAVAPVRKALGFRTLFNMLGPLMNPAQAKRQLIGVYDERIRQLFAKVLIAEGAERAWVVAGADGLDELSPSGENLVTEVSDGSIRELTVHPSDAGLDVVPVAALKGGDVEANAKALRALLDGEKSGYRTAVMFNAAAGLVLGGKAADLKEGAERAAAAIDSGAAREKLYRLTRKLP</sequence>
<protein>
    <recommendedName>
        <fullName evidence="9">Anthranilate phosphoribosyltransferase</fullName>
        <ecNumber evidence="9">2.4.2.18</ecNumber>
    </recommendedName>
</protein>
<dbReference type="FunFam" id="3.40.1030.10:FF:000002">
    <property type="entry name" value="Anthranilate phosphoribosyltransferase"/>
    <property type="match status" value="1"/>
</dbReference>
<keyword evidence="13" id="KW-1185">Reference proteome</keyword>
<evidence type="ECO:0000259" key="10">
    <source>
        <dbReference type="Pfam" id="PF00591"/>
    </source>
</evidence>
<evidence type="ECO:0000256" key="1">
    <source>
        <dbReference type="ARBA" id="ARBA00004907"/>
    </source>
</evidence>
<dbReference type="PANTHER" id="PTHR43285">
    <property type="entry name" value="ANTHRANILATE PHOSPHORIBOSYLTRANSFERASE"/>
    <property type="match status" value="1"/>
</dbReference>
<evidence type="ECO:0000256" key="8">
    <source>
        <dbReference type="ARBA" id="ARBA00061188"/>
    </source>
</evidence>
<reference evidence="12" key="1">
    <citation type="submission" date="2022-07" db="EMBL/GenBank/DDBJ databases">
        <title>Parvularcula maris sp. nov., an algicidal bacterium isolated from seawater.</title>
        <authorList>
            <person name="Li F."/>
        </authorList>
    </citation>
    <scope>NUCLEOTIDE SEQUENCE</scope>
    <source>
        <strain evidence="12">BGMRC 0090</strain>
    </source>
</reference>
<feature type="binding site" evidence="9">
    <location>
        <position position="80"/>
    </location>
    <ligand>
        <name>anthranilate</name>
        <dbReference type="ChEBI" id="CHEBI:16567"/>
        <label>1</label>
    </ligand>
</feature>
<dbReference type="RefSeq" id="WP_256618014.1">
    <property type="nucleotide sequence ID" value="NZ_JANIBC010000001.1"/>
</dbReference>
<dbReference type="InterPro" id="IPR035902">
    <property type="entry name" value="Nuc_phospho_transferase"/>
</dbReference>
<comment type="function">
    <text evidence="9">Catalyzes the transfer of the phosphoribosyl group of 5-phosphorylribose-1-pyrophosphate (PRPP) to anthranilate to yield N-(5'-phosphoribosyl)-anthranilate (PRA).</text>
</comment>
<dbReference type="Pfam" id="PF02885">
    <property type="entry name" value="Glycos_trans_3N"/>
    <property type="match status" value="1"/>
</dbReference>
<feature type="binding site" evidence="9">
    <location>
        <position position="111"/>
    </location>
    <ligand>
        <name>anthranilate</name>
        <dbReference type="ChEBI" id="CHEBI:16567"/>
        <label>1</label>
    </ligand>
</feature>
<comment type="similarity">
    <text evidence="9">Belongs to the anthranilate phosphoribosyltransferase family.</text>
</comment>
<dbReference type="EMBL" id="JANIBC010000001">
    <property type="protein sequence ID" value="MCQ8184209.1"/>
    <property type="molecule type" value="Genomic_DNA"/>
</dbReference>
<name>A0A9X2L778_9PROT</name>
<keyword evidence="6 9" id="KW-0057">Aromatic amino acid biosynthesis</keyword>
<proteinExistence type="inferred from homology"/>
<feature type="binding site" evidence="9">
    <location>
        <begin position="83"/>
        <end position="84"/>
    </location>
    <ligand>
        <name>5-phospho-alpha-D-ribose 1-diphosphate</name>
        <dbReference type="ChEBI" id="CHEBI:58017"/>
    </ligand>
</feature>
<dbReference type="Pfam" id="PF00591">
    <property type="entry name" value="Glycos_transf_3"/>
    <property type="match status" value="1"/>
</dbReference>
<keyword evidence="4 9" id="KW-0808">Transferase</keyword>
<dbReference type="GO" id="GO:0005829">
    <property type="term" value="C:cytosol"/>
    <property type="evidence" value="ECO:0007669"/>
    <property type="project" value="TreeGrafter"/>
</dbReference>
<feature type="binding site" evidence="9">
    <location>
        <begin position="90"/>
        <end position="93"/>
    </location>
    <ligand>
        <name>5-phospho-alpha-D-ribose 1-diphosphate</name>
        <dbReference type="ChEBI" id="CHEBI:58017"/>
    </ligand>
</feature>
<evidence type="ECO:0000256" key="2">
    <source>
        <dbReference type="ARBA" id="ARBA00022605"/>
    </source>
</evidence>
<feature type="domain" description="Glycosyl transferase family 3 N-terminal" evidence="11">
    <location>
        <begin position="7"/>
        <end position="64"/>
    </location>
</feature>
<feature type="binding site" evidence="9">
    <location>
        <position position="80"/>
    </location>
    <ligand>
        <name>5-phospho-alpha-D-ribose 1-diphosphate</name>
        <dbReference type="ChEBI" id="CHEBI:58017"/>
    </ligand>
</feature>
<comment type="subunit">
    <text evidence="9">Homodimer.</text>
</comment>
<dbReference type="SUPFAM" id="SSF52418">
    <property type="entry name" value="Nucleoside phosphorylase/phosphoribosyltransferase catalytic domain"/>
    <property type="match status" value="1"/>
</dbReference>
<dbReference type="InterPro" id="IPR005940">
    <property type="entry name" value="Anthranilate_Pribosyl_Tfrase"/>
</dbReference>
<dbReference type="EC" id="2.4.2.18" evidence="9"/>
<dbReference type="GO" id="GO:0000287">
    <property type="term" value="F:magnesium ion binding"/>
    <property type="evidence" value="ECO:0007669"/>
    <property type="project" value="UniProtKB-UniRule"/>
</dbReference>
<dbReference type="NCBIfam" id="TIGR01245">
    <property type="entry name" value="trpD"/>
    <property type="match status" value="1"/>
</dbReference>
<dbReference type="AlphaFoldDB" id="A0A9X2L778"/>
<evidence type="ECO:0000256" key="4">
    <source>
        <dbReference type="ARBA" id="ARBA00022679"/>
    </source>
</evidence>
<dbReference type="Proteomes" id="UP001142610">
    <property type="component" value="Unassembled WGS sequence"/>
</dbReference>
<feature type="binding site" evidence="9">
    <location>
        <position position="88"/>
    </location>
    <ligand>
        <name>5-phospho-alpha-D-ribose 1-diphosphate</name>
        <dbReference type="ChEBI" id="CHEBI:58017"/>
    </ligand>
</feature>
<feature type="binding site" evidence="9">
    <location>
        <position position="120"/>
    </location>
    <ligand>
        <name>5-phospho-alpha-D-ribose 1-diphosphate</name>
        <dbReference type="ChEBI" id="CHEBI:58017"/>
    </ligand>
</feature>
<comment type="catalytic activity">
    <reaction evidence="7 9">
        <text>N-(5-phospho-beta-D-ribosyl)anthranilate + diphosphate = 5-phospho-alpha-D-ribose 1-diphosphate + anthranilate</text>
        <dbReference type="Rhea" id="RHEA:11768"/>
        <dbReference type="ChEBI" id="CHEBI:16567"/>
        <dbReference type="ChEBI" id="CHEBI:18277"/>
        <dbReference type="ChEBI" id="CHEBI:33019"/>
        <dbReference type="ChEBI" id="CHEBI:58017"/>
        <dbReference type="EC" id="2.4.2.18"/>
    </reaction>
</comment>
<dbReference type="Gene3D" id="3.40.1030.10">
    <property type="entry name" value="Nucleoside phosphorylase/phosphoribosyltransferase catalytic domain"/>
    <property type="match status" value="1"/>
</dbReference>
<dbReference type="InterPro" id="IPR036320">
    <property type="entry name" value="Glycosyl_Trfase_fam3_N_dom_sf"/>
</dbReference>
<keyword evidence="2 9" id="KW-0028">Amino-acid biosynthesis</keyword>
<dbReference type="InterPro" id="IPR017459">
    <property type="entry name" value="Glycosyl_Trfase_fam3_N_dom"/>
</dbReference>